<reference evidence="2 3" key="1">
    <citation type="journal article" date="2024" name="G3 (Bethesda)">
        <title>Genome assembly of Hibiscus sabdariffa L. provides insights into metabolisms of medicinal natural products.</title>
        <authorList>
            <person name="Kim T."/>
        </authorList>
    </citation>
    <scope>NUCLEOTIDE SEQUENCE [LARGE SCALE GENOMIC DNA]</scope>
    <source>
        <strain evidence="2">TK-2024</strain>
        <tissue evidence="2">Old leaves</tissue>
    </source>
</reference>
<feature type="compositionally biased region" description="Basic and acidic residues" evidence="1">
    <location>
        <begin position="17"/>
        <end position="27"/>
    </location>
</feature>
<evidence type="ECO:0000313" key="3">
    <source>
        <dbReference type="Proteomes" id="UP001472677"/>
    </source>
</evidence>
<organism evidence="2 3">
    <name type="scientific">Hibiscus sabdariffa</name>
    <name type="common">roselle</name>
    <dbReference type="NCBI Taxonomy" id="183260"/>
    <lineage>
        <taxon>Eukaryota</taxon>
        <taxon>Viridiplantae</taxon>
        <taxon>Streptophyta</taxon>
        <taxon>Embryophyta</taxon>
        <taxon>Tracheophyta</taxon>
        <taxon>Spermatophyta</taxon>
        <taxon>Magnoliopsida</taxon>
        <taxon>eudicotyledons</taxon>
        <taxon>Gunneridae</taxon>
        <taxon>Pentapetalae</taxon>
        <taxon>rosids</taxon>
        <taxon>malvids</taxon>
        <taxon>Malvales</taxon>
        <taxon>Malvaceae</taxon>
        <taxon>Malvoideae</taxon>
        <taxon>Hibiscus</taxon>
    </lineage>
</organism>
<comment type="caution">
    <text evidence="2">The sequence shown here is derived from an EMBL/GenBank/DDBJ whole genome shotgun (WGS) entry which is preliminary data.</text>
</comment>
<protein>
    <submittedName>
        <fullName evidence="2">Uncharacterized protein</fullName>
    </submittedName>
</protein>
<evidence type="ECO:0000313" key="2">
    <source>
        <dbReference type="EMBL" id="KAK8496263.1"/>
    </source>
</evidence>
<evidence type="ECO:0000256" key="1">
    <source>
        <dbReference type="SAM" id="MobiDB-lite"/>
    </source>
</evidence>
<name>A0ABR2AQU1_9ROSI</name>
<sequence length="74" mass="8624">MRSWVNFNARRKSKSNQLKEREKRHDAVGTGQGASLPEFKLQGEQFEEEARGMQNQEAEERSEARASMEIKKQK</sequence>
<gene>
    <name evidence="2" type="ORF">V6N12_003433</name>
</gene>
<accession>A0ABR2AQU1</accession>
<feature type="region of interest" description="Disordered" evidence="1">
    <location>
        <begin position="1"/>
        <end position="74"/>
    </location>
</feature>
<feature type="compositionally biased region" description="Basic and acidic residues" evidence="1">
    <location>
        <begin position="58"/>
        <end position="74"/>
    </location>
</feature>
<keyword evidence="3" id="KW-1185">Reference proteome</keyword>
<dbReference type="EMBL" id="JBBPBM010000375">
    <property type="protein sequence ID" value="KAK8496263.1"/>
    <property type="molecule type" value="Genomic_DNA"/>
</dbReference>
<proteinExistence type="predicted"/>
<dbReference type="Proteomes" id="UP001472677">
    <property type="component" value="Unassembled WGS sequence"/>
</dbReference>